<dbReference type="Proteomes" id="UP000238270">
    <property type="component" value="Unassembled WGS sequence"/>
</dbReference>
<reference evidence="2 3" key="1">
    <citation type="submission" date="2016-08" db="EMBL/GenBank/DDBJ databases">
        <title>Evolution of the type three secretion system and type three effector repertoires in Xanthomonas.</title>
        <authorList>
            <person name="Merda D."/>
            <person name="Briand M."/>
            <person name="Bosis E."/>
            <person name="Rousseau C."/>
            <person name="Portier P."/>
            <person name="Jacques M.-A."/>
            <person name="Fischer-Le Saux M."/>
        </authorList>
    </citation>
    <scope>NUCLEOTIDE SEQUENCE [LARGE SCALE GENOMIC DNA]</scope>
    <source>
        <strain evidence="2 3">CFBP 3122</strain>
    </source>
</reference>
<accession>A0A2S6Z3Y3</accession>
<keyword evidence="1" id="KW-0472">Membrane</keyword>
<sequence>MLMMSDDIREMRALRMQDSKSSRKPQPASGTPEARVWWHALVELRGGRVAISLIVVLVIVSAFYLTLK</sequence>
<keyword evidence="1" id="KW-0812">Transmembrane</keyword>
<evidence type="ECO:0000313" key="3">
    <source>
        <dbReference type="Proteomes" id="UP000238270"/>
    </source>
</evidence>
<protein>
    <submittedName>
        <fullName evidence="2">Uncharacterized protein</fullName>
    </submittedName>
</protein>
<comment type="caution">
    <text evidence="2">The sequence shown here is derived from an EMBL/GenBank/DDBJ whole genome shotgun (WGS) entry which is preliminary data.</text>
</comment>
<proteinExistence type="predicted"/>
<dbReference type="EMBL" id="MIGV01000012">
    <property type="protein sequence ID" value="PPT75868.1"/>
    <property type="molecule type" value="Genomic_DNA"/>
</dbReference>
<gene>
    <name evidence="2" type="ORF">XaplCFBP3122_11665</name>
</gene>
<name>A0A2S6Z3Y3_9XANT</name>
<feature type="transmembrane region" description="Helical" evidence="1">
    <location>
        <begin position="49"/>
        <end position="67"/>
    </location>
</feature>
<evidence type="ECO:0000313" key="2">
    <source>
        <dbReference type="EMBL" id="PPT75868.1"/>
    </source>
</evidence>
<keyword evidence="1" id="KW-1133">Transmembrane helix</keyword>
<dbReference type="AlphaFoldDB" id="A0A2S6Z3Y3"/>
<evidence type="ECO:0000256" key="1">
    <source>
        <dbReference type="SAM" id="Phobius"/>
    </source>
</evidence>
<organism evidence="2 3">
    <name type="scientific">Xanthomonas arboricola pv. populi</name>
    <dbReference type="NCBI Taxonomy" id="487823"/>
    <lineage>
        <taxon>Bacteria</taxon>
        <taxon>Pseudomonadati</taxon>
        <taxon>Pseudomonadota</taxon>
        <taxon>Gammaproteobacteria</taxon>
        <taxon>Lysobacterales</taxon>
        <taxon>Lysobacteraceae</taxon>
        <taxon>Xanthomonas</taxon>
    </lineage>
</organism>